<dbReference type="SMART" id="SM00257">
    <property type="entry name" value="LysM"/>
    <property type="match status" value="1"/>
</dbReference>
<reference evidence="2 3" key="1">
    <citation type="submission" date="2018-01" db="EMBL/GenBank/DDBJ databases">
        <title>Whole genome sequencing of Histamine producing bacteria.</title>
        <authorList>
            <person name="Butler K."/>
        </authorList>
    </citation>
    <scope>NUCLEOTIDE SEQUENCE [LARGE SCALE GENOMIC DNA]</scope>
    <source>
        <strain evidence="2 3">A2-1</strain>
    </source>
</reference>
<dbReference type="InterPro" id="IPR018392">
    <property type="entry name" value="LysM"/>
</dbReference>
<gene>
    <name evidence="2" type="ORF">C0W41_08495</name>
</gene>
<proteinExistence type="predicted"/>
<dbReference type="Proteomes" id="UP000241440">
    <property type="component" value="Unassembled WGS sequence"/>
</dbReference>
<sequence>MTTYTITKGDCLSLIALRFNTTLEELQKLNSEQLSNVDLISEGEVINISDPEVRIALPKAPQKPANGNSTCSHIIPNFVDILYVPAHPKTGKKTWYAVTQEAKNKILEEKGNLENTIIPNNKEATFNNINKLGVLSKFETKPHDQFLSKEQKRQYHDLLLHILVVKSGAINFYKDGKDEAIVQLAKQHNIDIDDFITGAYTWEKLKHSFDTLFSTTNNYLLNSAVFISEYNNAQVAFELRQNAIRKAHHKLVETLEEKIASIERIAEGKAQTKKSDDGTNFVFDEKSQVFTSKKQVDIRQCIETMHDKRKESDEDLIYSSPSYVDNYYESFWNDELLTANIAVEKMKTSPRAVKPSWLFAKKLQQLNNYGLVIKEQCLSKEQLIGIDASKKHFGPDSLVLNPSYKDWRERKGFFSNTPDTLNYLHTGSNDQTIIDKIFVELQGGTGKDATDIANEASICNWAYYPTLALIGVVNLTLKKFNSDIKLLLNGEIVSPDFLTKLIWIKKVAIARKEILQKIGNQNALKGNSTFHIAKEIEEEVKKQKLTVIWDESKHKVQRKKLGSFINKAGLNDLQICECSFISDGIVFWVRAPHWYMPEKDKENFTNVHVKNITANLEAITAEPSNENTFEEALESLKKPTIKGLDLSKQIQTLSKNSTFWSDNYHYEAGQGPKNGHSLYVADAQAQFFRFSSEASAKINTPVDNFSGFEFSKEIGLGGEIKGNLTLLSAQMTFSTWLPLNDKNRNVASKALSKTNQPSGYALKIPYFRKTESADFECQEYDAGEVCIKITGQVYGLAAATCQLGTSLSFGLGDSEGTVGIKGSAISIPDYNTHAGQKESGASAAAINKSNLNGVMESRFKADAFVGVEAGGSVTGEVLWRPPSVTIANGSGNIDHNKLLPLGKVSASASVNYGIGAHFEFRLTYQNGCFYIITIAKLIVGPGCSGKVAIELNPENADRFITCCLNILNQSGFRKIAIFGDVDSNNENKDFMALNLYLTLAIALGLSLGEVMLLPVSELKAHRDKVLKKDYAPLLAKQITRQDKIKETQAWITNLPPETLSGLLNCLISSQDNPKDNTKQVNTVLQIMDWLKTNPNGTNQNQFERTLMLMNGEIESQQSPLTQWENFLNSWKKIARFIKENSARKKFSVEQFNIASQILCKNMSLYRLQTNHIFDIKTTEYKCFYNGDDLDEDTKKLRKKLEKSIQTFKKIAWSTDEI</sequence>
<dbReference type="Gene3D" id="3.10.350.10">
    <property type="entry name" value="LysM domain"/>
    <property type="match status" value="1"/>
</dbReference>
<accession>A0A855SD75</accession>
<dbReference type="InterPro" id="IPR036779">
    <property type="entry name" value="LysM_dom_sf"/>
</dbReference>
<dbReference type="Pfam" id="PF01476">
    <property type="entry name" value="LysM"/>
    <property type="match status" value="1"/>
</dbReference>
<evidence type="ECO:0000313" key="2">
    <source>
        <dbReference type="EMBL" id="PSX08040.1"/>
    </source>
</evidence>
<dbReference type="SUPFAM" id="SSF54106">
    <property type="entry name" value="LysM domain"/>
    <property type="match status" value="1"/>
</dbReference>
<evidence type="ECO:0000259" key="1">
    <source>
        <dbReference type="PROSITE" id="PS51782"/>
    </source>
</evidence>
<dbReference type="CDD" id="cd00118">
    <property type="entry name" value="LysM"/>
    <property type="match status" value="1"/>
</dbReference>
<dbReference type="PROSITE" id="PS51782">
    <property type="entry name" value="LYSM"/>
    <property type="match status" value="1"/>
</dbReference>
<protein>
    <submittedName>
        <fullName evidence="2">LysM domain-containing protein</fullName>
    </submittedName>
</protein>
<organism evidence="2 3">
    <name type="scientific">Photobacterium angustum</name>
    <dbReference type="NCBI Taxonomy" id="661"/>
    <lineage>
        <taxon>Bacteria</taxon>
        <taxon>Pseudomonadati</taxon>
        <taxon>Pseudomonadota</taxon>
        <taxon>Gammaproteobacteria</taxon>
        <taxon>Vibrionales</taxon>
        <taxon>Vibrionaceae</taxon>
        <taxon>Photobacterium</taxon>
    </lineage>
</organism>
<dbReference type="AlphaFoldDB" id="A0A855SD75"/>
<comment type="caution">
    <text evidence="2">The sequence shown here is derived from an EMBL/GenBank/DDBJ whole genome shotgun (WGS) entry which is preliminary data.</text>
</comment>
<dbReference type="EMBL" id="PYOY01000003">
    <property type="protein sequence ID" value="PSX08040.1"/>
    <property type="molecule type" value="Genomic_DNA"/>
</dbReference>
<name>A0A855SD75_PHOAN</name>
<evidence type="ECO:0000313" key="3">
    <source>
        <dbReference type="Proteomes" id="UP000241440"/>
    </source>
</evidence>
<dbReference type="RefSeq" id="WP_052956621.1">
    <property type="nucleotide sequence ID" value="NZ_JZSZ01000029.1"/>
</dbReference>
<feature type="domain" description="LysM" evidence="1">
    <location>
        <begin position="2"/>
        <end position="48"/>
    </location>
</feature>
<dbReference type="GeneID" id="61229116"/>